<name>A0A5J9WSZ7_9POAL</name>
<dbReference type="AlphaFoldDB" id="A0A5J9WSZ7"/>
<evidence type="ECO:0000256" key="1">
    <source>
        <dbReference type="SAM" id="Phobius"/>
    </source>
</evidence>
<dbReference type="EMBL" id="RWGY01000002">
    <property type="protein sequence ID" value="TVU51369.1"/>
    <property type="molecule type" value="Genomic_DNA"/>
</dbReference>
<sequence length="158" mass="17628">MGRVWASSFVCDRERCKPEWGAAWGHGGRSGEQLRCRISSASVSMICRDLGEGSVVSDCRKSGGPGGGEALMPFLQGKMIDRLVIGIYELILLHQMVTVLVVSWVLLYVQVIFSFDLSEVSVRKEIQSSGKNLTRIVRHKRTNDSRNVFPLTLIVLCW</sequence>
<accession>A0A5J9WSZ7</accession>
<dbReference type="Proteomes" id="UP000324897">
    <property type="component" value="Chromosome 6"/>
</dbReference>
<evidence type="ECO:0000313" key="3">
    <source>
        <dbReference type="Proteomes" id="UP000324897"/>
    </source>
</evidence>
<dbReference type="Gramene" id="TVU51369">
    <property type="protein sequence ID" value="TVU51369"/>
    <property type="gene ID" value="EJB05_02794"/>
</dbReference>
<organism evidence="2 3">
    <name type="scientific">Eragrostis curvula</name>
    <name type="common">weeping love grass</name>
    <dbReference type="NCBI Taxonomy" id="38414"/>
    <lineage>
        <taxon>Eukaryota</taxon>
        <taxon>Viridiplantae</taxon>
        <taxon>Streptophyta</taxon>
        <taxon>Embryophyta</taxon>
        <taxon>Tracheophyta</taxon>
        <taxon>Spermatophyta</taxon>
        <taxon>Magnoliopsida</taxon>
        <taxon>Liliopsida</taxon>
        <taxon>Poales</taxon>
        <taxon>Poaceae</taxon>
        <taxon>PACMAD clade</taxon>
        <taxon>Chloridoideae</taxon>
        <taxon>Eragrostideae</taxon>
        <taxon>Eragrostidinae</taxon>
        <taxon>Eragrostis</taxon>
    </lineage>
</organism>
<reference evidence="2 3" key="1">
    <citation type="journal article" date="2019" name="Sci. Rep.">
        <title>A high-quality genome of Eragrostis curvula grass provides insights into Poaceae evolution and supports new strategies to enhance forage quality.</title>
        <authorList>
            <person name="Carballo J."/>
            <person name="Santos B.A.C.M."/>
            <person name="Zappacosta D."/>
            <person name="Garbus I."/>
            <person name="Selva J.P."/>
            <person name="Gallo C.A."/>
            <person name="Diaz A."/>
            <person name="Albertini E."/>
            <person name="Caccamo M."/>
            <person name="Echenique V."/>
        </authorList>
    </citation>
    <scope>NUCLEOTIDE SEQUENCE [LARGE SCALE GENOMIC DNA]</scope>
    <source>
        <strain evidence="3">cv. Victoria</strain>
        <tissue evidence="2">Leaf</tissue>
    </source>
</reference>
<comment type="caution">
    <text evidence="2">The sequence shown here is derived from an EMBL/GenBank/DDBJ whole genome shotgun (WGS) entry which is preliminary data.</text>
</comment>
<feature type="transmembrane region" description="Helical" evidence="1">
    <location>
        <begin position="87"/>
        <end position="113"/>
    </location>
</feature>
<keyword evidence="1" id="KW-0812">Transmembrane</keyword>
<evidence type="ECO:0000313" key="2">
    <source>
        <dbReference type="EMBL" id="TVU51369.1"/>
    </source>
</evidence>
<proteinExistence type="predicted"/>
<keyword evidence="1" id="KW-0472">Membrane</keyword>
<keyword evidence="1" id="KW-1133">Transmembrane helix</keyword>
<gene>
    <name evidence="2" type="ORF">EJB05_02794</name>
</gene>
<protein>
    <submittedName>
        <fullName evidence="2">Uncharacterized protein</fullName>
    </submittedName>
</protein>
<keyword evidence="3" id="KW-1185">Reference proteome</keyword>